<dbReference type="InParanoid" id="A0A0V0R5W8"/>
<sequence>MRDVNVNRPSKNIIKMRRTISRNRNNNIVRSKVQKYKQQQVQQKEQNGEIIDENDNQQQQKQQTPEQILQSRNAKHNKQKHATSLKNINPDEVKVEQLDKKGRRELKKLKIKQEKKQRKALYKAEKENEIDME</sequence>
<dbReference type="AlphaFoldDB" id="A0A0V0R5W8"/>
<accession>A0A0V0R5W8</accession>
<dbReference type="EMBL" id="LDAU01000042">
    <property type="protein sequence ID" value="KRX09889.1"/>
    <property type="molecule type" value="Genomic_DNA"/>
</dbReference>
<keyword evidence="3" id="KW-1185">Reference proteome</keyword>
<organism evidence="2 3">
    <name type="scientific">Pseudocohnilembus persalinus</name>
    <name type="common">Ciliate</name>
    <dbReference type="NCBI Taxonomy" id="266149"/>
    <lineage>
        <taxon>Eukaryota</taxon>
        <taxon>Sar</taxon>
        <taxon>Alveolata</taxon>
        <taxon>Ciliophora</taxon>
        <taxon>Intramacronucleata</taxon>
        <taxon>Oligohymenophorea</taxon>
        <taxon>Scuticociliatia</taxon>
        <taxon>Philasterida</taxon>
        <taxon>Pseudocohnilembidae</taxon>
        <taxon>Pseudocohnilembus</taxon>
    </lineage>
</organism>
<feature type="compositionally biased region" description="Basic and acidic residues" evidence="1">
    <location>
        <begin position="89"/>
        <end position="102"/>
    </location>
</feature>
<reference evidence="2 3" key="1">
    <citation type="journal article" date="2015" name="Sci. Rep.">
        <title>Genome of the facultative scuticociliatosis pathogen Pseudocohnilembus persalinus provides insight into its virulence through horizontal gene transfer.</title>
        <authorList>
            <person name="Xiong J."/>
            <person name="Wang G."/>
            <person name="Cheng J."/>
            <person name="Tian M."/>
            <person name="Pan X."/>
            <person name="Warren A."/>
            <person name="Jiang C."/>
            <person name="Yuan D."/>
            <person name="Miao W."/>
        </authorList>
    </citation>
    <scope>NUCLEOTIDE SEQUENCE [LARGE SCALE GENOMIC DNA]</scope>
    <source>
        <strain evidence="2">36N120E</strain>
    </source>
</reference>
<evidence type="ECO:0000313" key="2">
    <source>
        <dbReference type="EMBL" id="KRX09889.1"/>
    </source>
</evidence>
<feature type="compositionally biased region" description="Low complexity" evidence="1">
    <location>
        <begin position="57"/>
        <end position="70"/>
    </location>
</feature>
<evidence type="ECO:0000313" key="3">
    <source>
        <dbReference type="Proteomes" id="UP000054937"/>
    </source>
</evidence>
<evidence type="ECO:0000256" key="1">
    <source>
        <dbReference type="SAM" id="MobiDB-lite"/>
    </source>
</evidence>
<name>A0A0V0R5W8_PSEPJ</name>
<comment type="caution">
    <text evidence="2">The sequence shown here is derived from an EMBL/GenBank/DDBJ whole genome shotgun (WGS) entry which is preliminary data.</text>
</comment>
<feature type="compositionally biased region" description="Basic residues" evidence="1">
    <location>
        <begin position="73"/>
        <end position="83"/>
    </location>
</feature>
<protein>
    <submittedName>
        <fullName evidence="2">Uncharacterized protein</fullName>
    </submittedName>
</protein>
<gene>
    <name evidence="2" type="ORF">PPERSA_05281</name>
</gene>
<feature type="compositionally biased region" description="Basic and acidic residues" evidence="1">
    <location>
        <begin position="122"/>
        <end position="133"/>
    </location>
</feature>
<proteinExistence type="predicted"/>
<feature type="compositionally biased region" description="Basic residues" evidence="1">
    <location>
        <begin position="103"/>
        <end position="121"/>
    </location>
</feature>
<feature type="compositionally biased region" description="Low complexity" evidence="1">
    <location>
        <begin position="22"/>
        <end position="45"/>
    </location>
</feature>
<dbReference type="Proteomes" id="UP000054937">
    <property type="component" value="Unassembled WGS sequence"/>
</dbReference>
<feature type="region of interest" description="Disordered" evidence="1">
    <location>
        <begin position="22"/>
        <end position="133"/>
    </location>
</feature>